<feature type="region of interest" description="Disordered" evidence="1">
    <location>
        <begin position="86"/>
        <end position="117"/>
    </location>
</feature>
<dbReference type="Proteomes" id="UP001497497">
    <property type="component" value="Unassembled WGS sequence"/>
</dbReference>
<feature type="non-terminal residue" evidence="2">
    <location>
        <position position="1"/>
    </location>
</feature>
<dbReference type="EMBL" id="CAXITT010000611">
    <property type="protein sequence ID" value="CAL1544276.1"/>
    <property type="molecule type" value="Genomic_DNA"/>
</dbReference>
<proteinExistence type="predicted"/>
<evidence type="ECO:0000313" key="3">
    <source>
        <dbReference type="Proteomes" id="UP001497497"/>
    </source>
</evidence>
<reference evidence="2 3" key="1">
    <citation type="submission" date="2024-04" db="EMBL/GenBank/DDBJ databases">
        <authorList>
            <consortium name="Genoscope - CEA"/>
            <person name="William W."/>
        </authorList>
    </citation>
    <scope>NUCLEOTIDE SEQUENCE [LARGE SCALE GENOMIC DNA]</scope>
</reference>
<feature type="compositionally biased region" description="Polar residues" evidence="1">
    <location>
        <begin position="104"/>
        <end position="117"/>
    </location>
</feature>
<sequence length="199" mass="21275">SVEENILQIPPAPVQQNLGLASYTAVDNVQGNYDIPPGANFSSTSRLDSQTVNSQSNLPNFLVTTNTPMTASEHAQGAMMAPALTPRSHPARQPAPQGLVTPPKNFNTPGNVAGSSPLSPSIYLSGQAPRHRRTSWTDADMRPKGMLPPMHTRAMNPGIPPYPQGHHARQRLFNANPSRGYGIGEATRGTRGRGRGRAV</sequence>
<evidence type="ECO:0000313" key="2">
    <source>
        <dbReference type="EMBL" id="CAL1544276.1"/>
    </source>
</evidence>
<keyword evidence="3" id="KW-1185">Reference proteome</keyword>
<feature type="region of interest" description="Disordered" evidence="1">
    <location>
        <begin position="175"/>
        <end position="199"/>
    </location>
</feature>
<feature type="non-terminal residue" evidence="2">
    <location>
        <position position="199"/>
    </location>
</feature>
<protein>
    <submittedName>
        <fullName evidence="2">Uncharacterized protein</fullName>
    </submittedName>
</protein>
<feature type="compositionally biased region" description="Basic residues" evidence="1">
    <location>
        <begin position="190"/>
        <end position="199"/>
    </location>
</feature>
<evidence type="ECO:0000256" key="1">
    <source>
        <dbReference type="SAM" id="MobiDB-lite"/>
    </source>
</evidence>
<gene>
    <name evidence="2" type="ORF">GSLYS_00017789001</name>
</gene>
<name>A0AAV2IBQ1_LYMST</name>
<accession>A0AAV2IBQ1</accession>
<dbReference type="AlphaFoldDB" id="A0AAV2IBQ1"/>
<organism evidence="2 3">
    <name type="scientific">Lymnaea stagnalis</name>
    <name type="common">Great pond snail</name>
    <name type="synonym">Helix stagnalis</name>
    <dbReference type="NCBI Taxonomy" id="6523"/>
    <lineage>
        <taxon>Eukaryota</taxon>
        <taxon>Metazoa</taxon>
        <taxon>Spiralia</taxon>
        <taxon>Lophotrochozoa</taxon>
        <taxon>Mollusca</taxon>
        <taxon>Gastropoda</taxon>
        <taxon>Heterobranchia</taxon>
        <taxon>Euthyneura</taxon>
        <taxon>Panpulmonata</taxon>
        <taxon>Hygrophila</taxon>
        <taxon>Lymnaeoidea</taxon>
        <taxon>Lymnaeidae</taxon>
        <taxon>Lymnaea</taxon>
    </lineage>
</organism>
<comment type="caution">
    <text evidence="2">The sequence shown here is derived from an EMBL/GenBank/DDBJ whole genome shotgun (WGS) entry which is preliminary data.</text>
</comment>